<sequence>MNDSGRPYLYLLIFVIAYTLITPLIVEEVLLNQLNFAIVIGLLFMIFVKLNRKK</sequence>
<evidence type="ECO:0000313" key="3">
    <source>
        <dbReference type="Proteomes" id="UP001596147"/>
    </source>
</evidence>
<feature type="transmembrane region" description="Helical" evidence="1">
    <location>
        <begin position="32"/>
        <end position="50"/>
    </location>
</feature>
<keyword evidence="3" id="KW-1185">Reference proteome</keyword>
<comment type="caution">
    <text evidence="2">The sequence shown here is derived from an EMBL/GenBank/DDBJ whole genome shotgun (WGS) entry which is preliminary data.</text>
</comment>
<reference evidence="3" key="1">
    <citation type="journal article" date="2019" name="Int. J. Syst. Evol. Microbiol.">
        <title>The Global Catalogue of Microorganisms (GCM) 10K type strain sequencing project: providing services to taxonomists for standard genome sequencing and annotation.</title>
        <authorList>
            <consortium name="The Broad Institute Genomics Platform"/>
            <consortium name="The Broad Institute Genome Sequencing Center for Infectious Disease"/>
            <person name="Wu L."/>
            <person name="Ma J."/>
        </authorList>
    </citation>
    <scope>NUCLEOTIDE SEQUENCE [LARGE SCALE GENOMIC DNA]</scope>
    <source>
        <strain evidence="3">CGMCC 1.12237</strain>
    </source>
</reference>
<name>A0ABW0LI76_9BACI</name>
<accession>A0ABW0LI76</accession>
<evidence type="ECO:0000256" key="1">
    <source>
        <dbReference type="SAM" id="Phobius"/>
    </source>
</evidence>
<keyword evidence="1" id="KW-1133">Transmembrane helix</keyword>
<gene>
    <name evidence="2" type="ORF">ACFPM4_12035</name>
</gene>
<dbReference type="Proteomes" id="UP001596147">
    <property type="component" value="Unassembled WGS sequence"/>
</dbReference>
<proteinExistence type="predicted"/>
<dbReference type="EMBL" id="JBHSMC010000014">
    <property type="protein sequence ID" value="MFC5465480.1"/>
    <property type="molecule type" value="Genomic_DNA"/>
</dbReference>
<dbReference type="RefSeq" id="WP_382351892.1">
    <property type="nucleotide sequence ID" value="NZ_JBHSMC010000014.1"/>
</dbReference>
<keyword evidence="1" id="KW-0472">Membrane</keyword>
<evidence type="ECO:0000313" key="2">
    <source>
        <dbReference type="EMBL" id="MFC5465480.1"/>
    </source>
</evidence>
<feature type="transmembrane region" description="Helical" evidence="1">
    <location>
        <begin position="7"/>
        <end position="26"/>
    </location>
</feature>
<protein>
    <submittedName>
        <fullName evidence="2">Uncharacterized protein</fullName>
    </submittedName>
</protein>
<organism evidence="2 3">
    <name type="scientific">Lederbergia graminis</name>
    <dbReference type="NCBI Taxonomy" id="735518"/>
    <lineage>
        <taxon>Bacteria</taxon>
        <taxon>Bacillati</taxon>
        <taxon>Bacillota</taxon>
        <taxon>Bacilli</taxon>
        <taxon>Bacillales</taxon>
        <taxon>Bacillaceae</taxon>
        <taxon>Lederbergia</taxon>
    </lineage>
</organism>
<keyword evidence="1" id="KW-0812">Transmembrane</keyword>